<accession>A0A813QV05</accession>
<keyword evidence="9" id="KW-1185">Reference proteome</keyword>
<evidence type="ECO:0000256" key="1">
    <source>
        <dbReference type="ARBA" id="ARBA00023161"/>
    </source>
</evidence>
<proteinExistence type="predicted"/>
<evidence type="ECO:0000259" key="3">
    <source>
        <dbReference type="Pfam" id="PF10373"/>
    </source>
</evidence>
<dbReference type="InterPro" id="IPR018834">
    <property type="entry name" value="DNA/RNA-bd_Est1-type"/>
</dbReference>
<gene>
    <name evidence="5" type="ORF">GPM918_LOCUS2055</name>
    <name evidence="6" type="ORF">OVA965_LOCUS6990</name>
    <name evidence="7" type="ORF">SRO942_LOCUS2055</name>
    <name evidence="8" type="ORF">TMI583_LOCUS6986</name>
</gene>
<name>A0A813QV05_9BILA</name>
<dbReference type="GO" id="GO:0070034">
    <property type="term" value="F:telomerase RNA binding"/>
    <property type="evidence" value="ECO:0007669"/>
    <property type="project" value="TreeGrafter"/>
</dbReference>
<dbReference type="Proteomes" id="UP000663829">
    <property type="component" value="Unassembled WGS sequence"/>
</dbReference>
<dbReference type="GO" id="GO:0005697">
    <property type="term" value="C:telomerase holoenzyme complex"/>
    <property type="evidence" value="ECO:0007669"/>
    <property type="project" value="TreeGrafter"/>
</dbReference>
<dbReference type="GO" id="GO:0000184">
    <property type="term" value="P:nuclear-transcribed mRNA catabolic process, nonsense-mediated decay"/>
    <property type="evidence" value="ECO:0007669"/>
    <property type="project" value="UniProtKB-KW"/>
</dbReference>
<dbReference type="PANTHER" id="PTHR15696:SF5">
    <property type="entry name" value="NONSENSE-MEDIATED MRNA DECAY FACTOR SMG7"/>
    <property type="match status" value="1"/>
</dbReference>
<reference evidence="5" key="1">
    <citation type="submission" date="2021-02" db="EMBL/GenBank/DDBJ databases">
        <authorList>
            <person name="Nowell W R."/>
        </authorList>
    </citation>
    <scope>NUCLEOTIDE SEQUENCE</scope>
</reference>
<dbReference type="InterPro" id="IPR019458">
    <property type="entry name" value="Est1-like_N"/>
</dbReference>
<dbReference type="GO" id="GO:0042162">
    <property type="term" value="F:telomeric DNA binding"/>
    <property type="evidence" value="ECO:0007669"/>
    <property type="project" value="TreeGrafter"/>
</dbReference>
<protein>
    <recommendedName>
        <fullName evidence="10">Protein SMG7</fullName>
    </recommendedName>
</protein>
<dbReference type="Proteomes" id="UP000677228">
    <property type="component" value="Unassembled WGS sequence"/>
</dbReference>
<dbReference type="Pfam" id="PF10374">
    <property type="entry name" value="EST1"/>
    <property type="match status" value="1"/>
</dbReference>
<evidence type="ECO:0000313" key="5">
    <source>
        <dbReference type="EMBL" id="CAF0773398.1"/>
    </source>
</evidence>
<feature type="compositionally biased region" description="Polar residues" evidence="2">
    <location>
        <begin position="905"/>
        <end position="932"/>
    </location>
</feature>
<evidence type="ECO:0000313" key="6">
    <source>
        <dbReference type="EMBL" id="CAF0847965.1"/>
    </source>
</evidence>
<dbReference type="InterPro" id="IPR045153">
    <property type="entry name" value="Est1/Ebs1-like"/>
</dbReference>
<dbReference type="Pfam" id="PF10373">
    <property type="entry name" value="EST1_DNA_bind"/>
    <property type="match status" value="1"/>
</dbReference>
<feature type="compositionally biased region" description="Low complexity" evidence="2">
    <location>
        <begin position="886"/>
        <end position="904"/>
    </location>
</feature>
<feature type="region of interest" description="Disordered" evidence="2">
    <location>
        <begin position="1"/>
        <end position="22"/>
    </location>
</feature>
<evidence type="ECO:0008006" key="10">
    <source>
        <dbReference type="Google" id="ProtNLM"/>
    </source>
</evidence>
<dbReference type="EMBL" id="CAJNOK010002171">
    <property type="protein sequence ID" value="CAF0847965.1"/>
    <property type="molecule type" value="Genomic_DNA"/>
</dbReference>
<comment type="caution">
    <text evidence="5">The sequence shown here is derived from an EMBL/GenBank/DDBJ whole genome shotgun (WGS) entry which is preliminary data.</text>
</comment>
<dbReference type="SUPFAM" id="SSF48452">
    <property type="entry name" value="TPR-like"/>
    <property type="match status" value="1"/>
</dbReference>
<dbReference type="PANTHER" id="PTHR15696">
    <property type="entry name" value="SMG-7 SUPPRESSOR WITH MORPHOLOGICAL EFFECT ON GENITALIA PROTEIN 7"/>
    <property type="match status" value="1"/>
</dbReference>
<evidence type="ECO:0000313" key="7">
    <source>
        <dbReference type="EMBL" id="CAF3555750.1"/>
    </source>
</evidence>
<evidence type="ECO:0000256" key="2">
    <source>
        <dbReference type="SAM" id="MobiDB-lite"/>
    </source>
</evidence>
<dbReference type="EMBL" id="CAJOBA010002171">
    <property type="protein sequence ID" value="CAF3633229.1"/>
    <property type="molecule type" value="Genomic_DNA"/>
</dbReference>
<dbReference type="EMBL" id="CAJOBC010000215">
    <property type="protein sequence ID" value="CAF3555750.1"/>
    <property type="molecule type" value="Genomic_DNA"/>
</dbReference>
<dbReference type="AlphaFoldDB" id="A0A813QV05"/>
<organism evidence="5 9">
    <name type="scientific">Didymodactylos carnosus</name>
    <dbReference type="NCBI Taxonomy" id="1234261"/>
    <lineage>
        <taxon>Eukaryota</taxon>
        <taxon>Metazoa</taxon>
        <taxon>Spiralia</taxon>
        <taxon>Gnathifera</taxon>
        <taxon>Rotifera</taxon>
        <taxon>Eurotatoria</taxon>
        <taxon>Bdelloidea</taxon>
        <taxon>Philodinida</taxon>
        <taxon>Philodinidae</taxon>
        <taxon>Didymodactylos</taxon>
    </lineage>
</organism>
<feature type="domain" description="DNA/RNA-binding" evidence="3">
    <location>
        <begin position="201"/>
        <end position="535"/>
    </location>
</feature>
<feature type="region of interest" description="Disordered" evidence="2">
    <location>
        <begin position="668"/>
        <end position="698"/>
    </location>
</feature>
<dbReference type="Proteomes" id="UP000682733">
    <property type="component" value="Unassembled WGS sequence"/>
</dbReference>
<dbReference type="Proteomes" id="UP000681722">
    <property type="component" value="Unassembled WGS sequence"/>
</dbReference>
<dbReference type="Gene3D" id="1.25.40.10">
    <property type="entry name" value="Tetratricopeptide repeat domain"/>
    <property type="match status" value="1"/>
</dbReference>
<dbReference type="OrthoDB" id="69928at2759"/>
<evidence type="ECO:0000313" key="8">
    <source>
        <dbReference type="EMBL" id="CAF3633229.1"/>
    </source>
</evidence>
<keyword evidence="1" id="KW-0866">Nonsense-mediated mRNA decay</keyword>
<evidence type="ECO:0000259" key="4">
    <source>
        <dbReference type="Pfam" id="PF10374"/>
    </source>
</evidence>
<dbReference type="InterPro" id="IPR011990">
    <property type="entry name" value="TPR-like_helical_dom_sf"/>
</dbReference>
<feature type="compositionally biased region" description="Polar residues" evidence="2">
    <location>
        <begin position="872"/>
        <end position="881"/>
    </location>
</feature>
<feature type="domain" description="Telomerase activating protein Est1-like N-terminal" evidence="4">
    <location>
        <begin position="80"/>
        <end position="198"/>
    </location>
</feature>
<evidence type="ECO:0000313" key="9">
    <source>
        <dbReference type="Proteomes" id="UP000663829"/>
    </source>
</evidence>
<feature type="region of interest" description="Disordered" evidence="2">
    <location>
        <begin position="872"/>
        <end position="935"/>
    </location>
</feature>
<sequence length="1037" mass="118583">MASSSNKRSDKTNRRRQHTRQLSTINNLSSNELYQQCEILKKTIQTISLNKPEAWYYRQQLLEAYQKLILFDLDYSIDKKIEHDLWNIVFKSQITYKQEQLKGDKRNIKRNEIQTNLQSLYEYARGYYMKLLQNVVQYYNFNTSICKHYNFLKVPQRSTSAIGIGENMNRKCKEASLLYFTQHILVHVGDFNRYSNQIDLAKSFYLNAIHIIPCFGQPYNQIGILYEMKTSSTAALFVSLAQNQLITAYYYVRSIAIKVTFPLAITNLEKLFTRLKDISIQRYTTEQKLNEKDFITLFLQIIAMINLEHDLDKVKSFIDILKLTMINTLSSSTSNFDRTSLCQIVVIVMFTFHRALGLLPLQSNQPQPQHTQPDDETTANTTARSYLKSTQQEKQYDLIVTLFVTIIEQCLEAIHLPLSLMVIDEHHLLPALYLSFAYLTSIHKQKSKTTTADNNLFSHPIFKQKTTFWTNLAKLLRSFGVYASSLNNNEEGHSQSDKTPSSSTTTSITSSLFNRCTDYPLKEERMLECFLPLKDLLVSYSFKKYSNETMCLSEKDERQLRKLRLVHMIKCLCQNNSGAVNSINQKTNILSSQQSFGHLTTFVKDEIVCFESTSLHEHTYDKRTIQRNIREEDPRLYNPNKTAKPVRGARNVALRQFLEPALAAAMATSSTTSSVETGSTTHTPTRNGTTSLNNGSTSSNLLTQNNIPQLMQINTGLVSQGVLASQQLQSANAPTPLPPQLSSGYTGNTNFGSIMYGRNMDNEQQQEKTPHEASIRSNGPLSMMMQQMDDRQQDFSMGINENRSLFYNEQMHKPYSDNINMVDHSSCSLLGWPPHPPTHDTTELKEGSFLRSNDSMFATLDYRSRLSSVWSSGINSPLQAQPSPPSTSINIQNTTNTSTNRFSSPFIQSSYPYNQNTSSQPSPNYPSYTNHLPQLPHPTQMLAPGLMFSQHQPPSMNSANSYRPNLNDSFKNSTISPPPGMMSNLLKEPTSNNNEHMHLKTVQQQQQQQQYFPSILWPMQRQQMLNTHMQNGQEQPD</sequence>
<dbReference type="EMBL" id="CAJNOQ010000215">
    <property type="protein sequence ID" value="CAF0773398.1"/>
    <property type="molecule type" value="Genomic_DNA"/>
</dbReference>